<feature type="region of interest" description="Disordered" evidence="1">
    <location>
        <begin position="38"/>
        <end position="59"/>
    </location>
</feature>
<sequence length="153" mass="16786">MCQGIHHRDGERFPTLWNLLSVFILLAVPLLSVLPAPGPGPRHARSTRRLPDPLPPAGPPPRRCIPGVAPDYNAFLALHTEHRMNWLLSYREESDKPYQAGNRIDPDIALAATTLEALARALAATTLEALARALASFPPPAYARPYIDCVRAD</sequence>
<reference evidence="3 4" key="1">
    <citation type="submission" date="2020-08" db="EMBL/GenBank/DDBJ databases">
        <title>Sequencing the genomes of 1000 actinobacteria strains.</title>
        <authorList>
            <person name="Klenk H.-P."/>
        </authorList>
    </citation>
    <scope>NUCLEOTIDE SEQUENCE [LARGE SCALE GENOMIC DNA]</scope>
    <source>
        <strain evidence="3 4">DSM 44551</strain>
    </source>
</reference>
<keyword evidence="2" id="KW-0812">Transmembrane</keyword>
<name>A0A7W8QPS5_9ACTN</name>
<protein>
    <submittedName>
        <fullName evidence="3">Uncharacterized protein</fullName>
    </submittedName>
</protein>
<gene>
    <name evidence="3" type="ORF">HDA36_004033</name>
</gene>
<evidence type="ECO:0000256" key="2">
    <source>
        <dbReference type="SAM" id="Phobius"/>
    </source>
</evidence>
<proteinExistence type="predicted"/>
<evidence type="ECO:0000313" key="4">
    <source>
        <dbReference type="Proteomes" id="UP000572635"/>
    </source>
</evidence>
<organism evidence="3 4">
    <name type="scientific">Nocardiopsis composta</name>
    <dbReference type="NCBI Taxonomy" id="157465"/>
    <lineage>
        <taxon>Bacteria</taxon>
        <taxon>Bacillati</taxon>
        <taxon>Actinomycetota</taxon>
        <taxon>Actinomycetes</taxon>
        <taxon>Streptosporangiales</taxon>
        <taxon>Nocardiopsidaceae</taxon>
        <taxon>Nocardiopsis</taxon>
    </lineage>
</organism>
<evidence type="ECO:0000313" key="3">
    <source>
        <dbReference type="EMBL" id="MBB5433949.1"/>
    </source>
</evidence>
<keyword evidence="2" id="KW-0472">Membrane</keyword>
<comment type="caution">
    <text evidence="3">The sequence shown here is derived from an EMBL/GenBank/DDBJ whole genome shotgun (WGS) entry which is preliminary data.</text>
</comment>
<dbReference type="RefSeq" id="WP_246528302.1">
    <property type="nucleotide sequence ID" value="NZ_BAAAJD010000040.1"/>
</dbReference>
<accession>A0A7W8QPS5</accession>
<dbReference type="EMBL" id="JACHDB010000001">
    <property type="protein sequence ID" value="MBB5433949.1"/>
    <property type="molecule type" value="Genomic_DNA"/>
</dbReference>
<keyword evidence="2" id="KW-1133">Transmembrane helix</keyword>
<dbReference type="AlphaFoldDB" id="A0A7W8QPS5"/>
<feature type="transmembrane region" description="Helical" evidence="2">
    <location>
        <begin position="16"/>
        <end position="36"/>
    </location>
</feature>
<keyword evidence="4" id="KW-1185">Reference proteome</keyword>
<evidence type="ECO:0000256" key="1">
    <source>
        <dbReference type="SAM" id="MobiDB-lite"/>
    </source>
</evidence>
<dbReference type="Proteomes" id="UP000572635">
    <property type="component" value="Unassembled WGS sequence"/>
</dbReference>